<dbReference type="NCBIfam" id="NF011972">
    <property type="entry name" value="PRK15443.1-3"/>
    <property type="match status" value="1"/>
</dbReference>
<reference evidence="2 3" key="1">
    <citation type="journal article" date="2015" name="Genome Announc.">
        <title>Expanding the biotechnology potential of lactobacilli through comparative genomics of 213 strains and associated genera.</title>
        <authorList>
            <person name="Sun Z."/>
            <person name="Harris H.M."/>
            <person name="McCann A."/>
            <person name="Guo C."/>
            <person name="Argimon S."/>
            <person name="Zhang W."/>
            <person name="Yang X."/>
            <person name="Jeffery I.B."/>
            <person name="Cooney J.C."/>
            <person name="Kagawa T.F."/>
            <person name="Liu W."/>
            <person name="Song Y."/>
            <person name="Salvetti E."/>
            <person name="Wrobel A."/>
            <person name="Rasinkangas P."/>
            <person name="Parkhill J."/>
            <person name="Rea M.C."/>
            <person name="O'Sullivan O."/>
            <person name="Ritari J."/>
            <person name="Douillard F.P."/>
            <person name="Paul Ross R."/>
            <person name="Yang R."/>
            <person name="Briner A.E."/>
            <person name="Felis G.E."/>
            <person name="de Vos W.M."/>
            <person name="Barrangou R."/>
            <person name="Klaenhammer T.R."/>
            <person name="Caufield P.W."/>
            <person name="Cui Y."/>
            <person name="Zhang H."/>
            <person name="O'Toole P.W."/>
        </authorList>
    </citation>
    <scope>NUCLEOTIDE SEQUENCE [LARGE SCALE GENOMIC DNA]</scope>
    <source>
        <strain evidence="2 3">JCM 15530</strain>
    </source>
</reference>
<dbReference type="STRING" id="1302272.FC96_GL000509"/>
<dbReference type="InterPro" id="IPR036091">
    <property type="entry name" value="Prodiol/glycerol_DeHase__sf_su"/>
</dbReference>
<dbReference type="RefSeq" id="WP_056942934.1">
    <property type="nucleotide sequence ID" value="NZ_AZCX01000010.1"/>
</dbReference>
<dbReference type="Proteomes" id="UP000050911">
    <property type="component" value="Unassembled WGS sequence"/>
</dbReference>
<sequence>MSEIDDLVARVAQQLQSQSGTATSGATATTHATSGKGLGASDYPLYKKHPELVKSPSGQSLDDITIDNVLSGKVGSKDLRITSDTLQYQGEIADHAGRSAIQRNMARAAELTAIPDDRLLEMYGALRPYRSSKQDLLDISDELATKYHATICSGWFKEAAQYYEKNKKLKGDN</sequence>
<dbReference type="InterPro" id="IPR003207">
    <property type="entry name" value="Ppandiol/glycerol_DeHydtase_su"/>
</dbReference>
<protein>
    <submittedName>
        <fullName evidence="2">PduE protein</fullName>
    </submittedName>
</protein>
<evidence type="ECO:0000313" key="3">
    <source>
        <dbReference type="Proteomes" id="UP000050911"/>
    </source>
</evidence>
<evidence type="ECO:0000256" key="1">
    <source>
        <dbReference type="SAM" id="MobiDB-lite"/>
    </source>
</evidence>
<comment type="caution">
    <text evidence="2">The sequence shown here is derived from an EMBL/GenBank/DDBJ whole genome shotgun (WGS) entry which is preliminary data.</text>
</comment>
<dbReference type="Gene3D" id="1.10.1510.20">
    <property type="entry name" value="Propanediol/glycerol dehydratase, small subunit"/>
    <property type="match status" value="1"/>
</dbReference>
<dbReference type="EMBL" id="AZCX01000010">
    <property type="protein sequence ID" value="KRK47239.1"/>
    <property type="molecule type" value="Genomic_DNA"/>
</dbReference>
<accession>A0A0R1HWR8</accession>
<dbReference type="SUPFAM" id="SSF47148">
    <property type="entry name" value="Diol dehydratase, gamma subunit"/>
    <property type="match status" value="1"/>
</dbReference>
<gene>
    <name evidence="2" type="ORF">FC96_GL000509</name>
</gene>
<dbReference type="PATRIC" id="fig|1302272.5.peg.507"/>
<dbReference type="OrthoDB" id="3732589at2"/>
<keyword evidence="3" id="KW-1185">Reference proteome</keyword>
<dbReference type="Pfam" id="PF02287">
    <property type="entry name" value="Dehydratase_SU"/>
    <property type="match status" value="1"/>
</dbReference>
<feature type="region of interest" description="Disordered" evidence="1">
    <location>
        <begin position="15"/>
        <end position="41"/>
    </location>
</feature>
<feature type="compositionally biased region" description="Low complexity" evidence="1">
    <location>
        <begin position="17"/>
        <end position="35"/>
    </location>
</feature>
<dbReference type="AlphaFoldDB" id="A0A0R1HWR8"/>
<dbReference type="PIRSF" id="PIRSF018505">
    <property type="entry name" value="Prpndl_dhdrts_sm"/>
    <property type="match status" value="1"/>
</dbReference>
<evidence type="ECO:0000313" key="2">
    <source>
        <dbReference type="EMBL" id="KRK47239.1"/>
    </source>
</evidence>
<proteinExistence type="predicted"/>
<organism evidence="2 3">
    <name type="scientific">Secundilactobacillus kimchicus JCM 15530</name>
    <dbReference type="NCBI Taxonomy" id="1302272"/>
    <lineage>
        <taxon>Bacteria</taxon>
        <taxon>Bacillati</taxon>
        <taxon>Bacillota</taxon>
        <taxon>Bacilli</taxon>
        <taxon>Lactobacillales</taxon>
        <taxon>Lactobacillaceae</taxon>
        <taxon>Secundilactobacillus</taxon>
    </lineage>
</organism>
<name>A0A0R1HWR8_9LACO</name>